<name>A0A1G8T6Q0_9GAMM</name>
<keyword evidence="1" id="KW-1133">Transmembrane helix</keyword>
<dbReference type="EMBL" id="FNES01000004">
    <property type="protein sequence ID" value="SDJ37041.1"/>
    <property type="molecule type" value="Genomic_DNA"/>
</dbReference>
<keyword evidence="1" id="KW-0472">Membrane</keyword>
<keyword evidence="3" id="KW-1185">Reference proteome</keyword>
<evidence type="ECO:0008006" key="4">
    <source>
        <dbReference type="Google" id="ProtNLM"/>
    </source>
</evidence>
<evidence type="ECO:0000313" key="2">
    <source>
        <dbReference type="EMBL" id="SDJ37041.1"/>
    </source>
</evidence>
<protein>
    <recommendedName>
        <fullName evidence="4">Toxin CptA</fullName>
    </recommendedName>
</protein>
<gene>
    <name evidence="2" type="ORF">SAMN04487954_104211</name>
</gene>
<reference evidence="2 3" key="1">
    <citation type="submission" date="2016-10" db="EMBL/GenBank/DDBJ databases">
        <authorList>
            <person name="de Groot N.N."/>
        </authorList>
    </citation>
    <scope>NUCLEOTIDE SEQUENCE [LARGE SCALE GENOMIC DNA]</scope>
    <source>
        <strain evidence="2 3">CGMCC 1.6133</strain>
    </source>
</reference>
<sequence>MSLLVVYAPPWLWFPGGFALAAMLIRWHRTERGGELRWQPAASGGGWHWQPQGSRESQPVALHCHYLGPWLIGLRMGREMRWLWPDSSDRDALRRLRRWLVGEGP</sequence>
<evidence type="ECO:0000256" key="1">
    <source>
        <dbReference type="SAM" id="Phobius"/>
    </source>
</evidence>
<evidence type="ECO:0000313" key="3">
    <source>
        <dbReference type="Proteomes" id="UP000198525"/>
    </source>
</evidence>
<keyword evidence="1" id="KW-0812">Transmembrane</keyword>
<proteinExistence type="predicted"/>
<organism evidence="2 3">
    <name type="scientific">Billgrantia gudaonensis</name>
    <dbReference type="NCBI Taxonomy" id="376427"/>
    <lineage>
        <taxon>Bacteria</taxon>
        <taxon>Pseudomonadati</taxon>
        <taxon>Pseudomonadota</taxon>
        <taxon>Gammaproteobacteria</taxon>
        <taxon>Oceanospirillales</taxon>
        <taxon>Halomonadaceae</taxon>
        <taxon>Billgrantia</taxon>
    </lineage>
</organism>
<dbReference type="Proteomes" id="UP000198525">
    <property type="component" value="Unassembled WGS sequence"/>
</dbReference>
<accession>A0A1G8T6Q0</accession>
<feature type="transmembrane region" description="Helical" evidence="1">
    <location>
        <begin position="6"/>
        <end position="27"/>
    </location>
</feature>
<dbReference type="STRING" id="376427.SAMN04487954_104211"/>
<dbReference type="AlphaFoldDB" id="A0A1G8T6Q0"/>